<reference evidence="11 12" key="1">
    <citation type="submission" date="2018-03" db="EMBL/GenBank/DDBJ databases">
        <title>Genome sequence of Clostridium liquoris DSM 100320.</title>
        <authorList>
            <person name="Poehlein A."/>
            <person name="Daniel R."/>
        </authorList>
    </citation>
    <scope>NUCLEOTIDE SEQUENCE [LARGE SCALE GENOMIC DNA]</scope>
    <source>
        <strain evidence="11 12">DSM 100320</strain>
    </source>
</reference>
<comment type="similarity">
    <text evidence="3 10">Belongs to the FliL family.</text>
</comment>
<dbReference type="GO" id="GO:0005886">
    <property type="term" value="C:plasma membrane"/>
    <property type="evidence" value="ECO:0007669"/>
    <property type="project" value="UniProtKB-SubCell"/>
</dbReference>
<dbReference type="Pfam" id="PF03748">
    <property type="entry name" value="FliL"/>
    <property type="match status" value="1"/>
</dbReference>
<keyword evidence="6 10" id="KW-0812">Transmembrane</keyword>
<keyword evidence="5 10" id="KW-0145">Chemotaxis</keyword>
<sequence length="175" mass="19369">MSEKNIENKKNNKLKAIIIILLALIVVGGGAFGGYMLFSGKKPKTPANQMSPANTQQANNQQANNVSVNNGGNGNVSTYTYDMGEFLLNLSDENEKRFLKATISLGYENKKLTKELDSKKPAIKDTINSVIRSKKAKDFSTKGTEDIKAEILNKINPMFKNGRCDSIYFQEILVQ</sequence>
<evidence type="ECO:0000256" key="4">
    <source>
        <dbReference type="ARBA" id="ARBA00022475"/>
    </source>
</evidence>
<evidence type="ECO:0000313" key="11">
    <source>
        <dbReference type="EMBL" id="PRR77524.1"/>
    </source>
</evidence>
<protein>
    <recommendedName>
        <fullName evidence="10">Flagellar protein FliL</fullName>
    </recommendedName>
</protein>
<keyword evidence="12" id="KW-1185">Reference proteome</keyword>
<accession>A0A2T0B1D9</accession>
<name>A0A2T0B1D9_9CLOT</name>
<dbReference type="AlphaFoldDB" id="A0A2T0B1D9"/>
<comment type="subcellular location">
    <subcellularLocation>
        <location evidence="2">Cell membrane</location>
        <topology evidence="2">Single-pass membrane protein</topology>
    </subcellularLocation>
</comment>
<dbReference type="OrthoDB" id="166089at2"/>
<keyword evidence="7 10" id="KW-0283">Flagellar rotation</keyword>
<keyword evidence="4 10" id="KW-1003">Cell membrane</keyword>
<keyword evidence="8 10" id="KW-1133">Transmembrane helix</keyword>
<evidence type="ECO:0000256" key="10">
    <source>
        <dbReference type="RuleBase" id="RU364125"/>
    </source>
</evidence>
<proteinExistence type="inferred from homology"/>
<evidence type="ECO:0000256" key="1">
    <source>
        <dbReference type="ARBA" id="ARBA00002254"/>
    </source>
</evidence>
<dbReference type="GO" id="GO:0071978">
    <property type="term" value="P:bacterial-type flagellum-dependent swarming motility"/>
    <property type="evidence" value="ECO:0007669"/>
    <property type="project" value="TreeGrafter"/>
</dbReference>
<evidence type="ECO:0000256" key="8">
    <source>
        <dbReference type="ARBA" id="ARBA00022989"/>
    </source>
</evidence>
<evidence type="ECO:0000256" key="5">
    <source>
        <dbReference type="ARBA" id="ARBA00022500"/>
    </source>
</evidence>
<evidence type="ECO:0000256" key="2">
    <source>
        <dbReference type="ARBA" id="ARBA00004162"/>
    </source>
</evidence>
<comment type="function">
    <text evidence="1 10">Controls the rotational direction of flagella during chemotaxis.</text>
</comment>
<dbReference type="GO" id="GO:0006935">
    <property type="term" value="P:chemotaxis"/>
    <property type="evidence" value="ECO:0007669"/>
    <property type="project" value="UniProtKB-KW"/>
</dbReference>
<keyword evidence="11" id="KW-0282">Flagellum</keyword>
<dbReference type="PANTHER" id="PTHR35091:SF2">
    <property type="entry name" value="FLAGELLAR PROTEIN FLIL"/>
    <property type="match status" value="1"/>
</dbReference>
<evidence type="ECO:0000256" key="9">
    <source>
        <dbReference type="ARBA" id="ARBA00023136"/>
    </source>
</evidence>
<keyword evidence="11" id="KW-0969">Cilium</keyword>
<dbReference type="PANTHER" id="PTHR35091">
    <property type="entry name" value="FLAGELLAR PROTEIN FLIL"/>
    <property type="match status" value="1"/>
</dbReference>
<dbReference type="GO" id="GO:0009425">
    <property type="term" value="C:bacterial-type flagellum basal body"/>
    <property type="evidence" value="ECO:0007669"/>
    <property type="project" value="InterPro"/>
</dbReference>
<dbReference type="Proteomes" id="UP000239706">
    <property type="component" value="Unassembled WGS sequence"/>
</dbReference>
<keyword evidence="11" id="KW-0966">Cell projection</keyword>
<evidence type="ECO:0000256" key="7">
    <source>
        <dbReference type="ARBA" id="ARBA00022779"/>
    </source>
</evidence>
<evidence type="ECO:0000256" key="3">
    <source>
        <dbReference type="ARBA" id="ARBA00008281"/>
    </source>
</evidence>
<gene>
    <name evidence="11" type="ORF">CLLI_22980</name>
</gene>
<comment type="caution">
    <text evidence="11">The sequence shown here is derived from an EMBL/GenBank/DDBJ whole genome shotgun (WGS) entry which is preliminary data.</text>
</comment>
<organism evidence="11 12">
    <name type="scientific">Clostridium liquoris</name>
    <dbReference type="NCBI Taxonomy" id="1289519"/>
    <lineage>
        <taxon>Bacteria</taxon>
        <taxon>Bacillati</taxon>
        <taxon>Bacillota</taxon>
        <taxon>Clostridia</taxon>
        <taxon>Eubacteriales</taxon>
        <taxon>Clostridiaceae</taxon>
        <taxon>Clostridium</taxon>
    </lineage>
</organism>
<feature type="transmembrane region" description="Helical" evidence="10">
    <location>
        <begin position="16"/>
        <end position="38"/>
    </location>
</feature>
<evidence type="ECO:0000256" key="6">
    <source>
        <dbReference type="ARBA" id="ARBA00022692"/>
    </source>
</evidence>
<evidence type="ECO:0000313" key="12">
    <source>
        <dbReference type="Proteomes" id="UP000239706"/>
    </source>
</evidence>
<keyword evidence="9 10" id="KW-0472">Membrane</keyword>
<dbReference type="EMBL" id="PVXO01000062">
    <property type="protein sequence ID" value="PRR77524.1"/>
    <property type="molecule type" value="Genomic_DNA"/>
</dbReference>
<dbReference type="RefSeq" id="WP_106064349.1">
    <property type="nucleotide sequence ID" value="NZ_PVXO01000062.1"/>
</dbReference>
<dbReference type="InterPro" id="IPR005503">
    <property type="entry name" value="FliL"/>
</dbReference>